<protein>
    <submittedName>
        <fullName evidence="2">DinB family protein</fullName>
    </submittedName>
</protein>
<dbReference type="EMBL" id="BAABCT010000004">
    <property type="protein sequence ID" value="GAA4072148.1"/>
    <property type="molecule type" value="Genomic_DNA"/>
</dbReference>
<gene>
    <name evidence="2" type="ORF">GCM10022389_16790</name>
</gene>
<keyword evidence="3" id="KW-1185">Reference proteome</keyword>
<name>A0ABP7VR52_9FLAO</name>
<evidence type="ECO:0000313" key="2">
    <source>
        <dbReference type="EMBL" id="GAA4072148.1"/>
    </source>
</evidence>
<evidence type="ECO:0000259" key="1">
    <source>
        <dbReference type="Pfam" id="PF12867"/>
    </source>
</evidence>
<dbReference type="Pfam" id="PF12867">
    <property type="entry name" value="DinB_2"/>
    <property type="match status" value="1"/>
</dbReference>
<comment type="caution">
    <text evidence="2">The sequence shown here is derived from an EMBL/GenBank/DDBJ whole genome shotgun (WGS) entry which is preliminary data.</text>
</comment>
<dbReference type="Proteomes" id="UP001500367">
    <property type="component" value="Unassembled WGS sequence"/>
</dbReference>
<proteinExistence type="predicted"/>
<dbReference type="InterPro" id="IPR034660">
    <property type="entry name" value="DinB/YfiT-like"/>
</dbReference>
<organism evidence="2 3">
    <name type="scientific">Flavobacterium cheonanense</name>
    <dbReference type="NCBI Taxonomy" id="706183"/>
    <lineage>
        <taxon>Bacteria</taxon>
        <taxon>Pseudomonadati</taxon>
        <taxon>Bacteroidota</taxon>
        <taxon>Flavobacteriia</taxon>
        <taxon>Flavobacteriales</taxon>
        <taxon>Flavobacteriaceae</taxon>
        <taxon>Flavobacterium</taxon>
    </lineage>
</organism>
<dbReference type="SUPFAM" id="SSF109854">
    <property type="entry name" value="DinB/YfiT-like putative metalloenzymes"/>
    <property type="match status" value="1"/>
</dbReference>
<dbReference type="InterPro" id="IPR024775">
    <property type="entry name" value="DinB-like"/>
</dbReference>
<feature type="domain" description="DinB-like" evidence="1">
    <location>
        <begin position="46"/>
        <end position="179"/>
    </location>
</feature>
<sequence>MDEYKGITIFKNKIMTIKDIKSSEYEPFYANYVAQVSDEYTLVEELEISLHRYIKFVQDIPMDKFDYSYAEGKWTIKDIIQHTIDAERVFAYRALRFARNDKTELPGYEENDFANEANGNKRSIMELLTEFSAVRHATLLLFKSFNEEQLLRVGYANNNPMSVRALGFIIIGHQNHHQRVFEERYL</sequence>
<reference evidence="3" key="1">
    <citation type="journal article" date="2019" name="Int. J. Syst. Evol. Microbiol.">
        <title>The Global Catalogue of Microorganisms (GCM) 10K type strain sequencing project: providing services to taxonomists for standard genome sequencing and annotation.</title>
        <authorList>
            <consortium name="The Broad Institute Genomics Platform"/>
            <consortium name="The Broad Institute Genome Sequencing Center for Infectious Disease"/>
            <person name="Wu L."/>
            <person name="Ma J."/>
        </authorList>
    </citation>
    <scope>NUCLEOTIDE SEQUENCE [LARGE SCALE GENOMIC DNA]</scope>
    <source>
        <strain evidence="3">JCM 17069</strain>
    </source>
</reference>
<accession>A0ABP7VR52</accession>
<dbReference type="Gene3D" id="1.20.120.450">
    <property type="entry name" value="dinb family like domain"/>
    <property type="match status" value="1"/>
</dbReference>
<evidence type="ECO:0000313" key="3">
    <source>
        <dbReference type="Proteomes" id="UP001500367"/>
    </source>
</evidence>